<dbReference type="InterPro" id="IPR004652">
    <property type="entry name" value="DusB-like"/>
</dbReference>
<comment type="cofactor">
    <cofactor evidence="1 12 14">
        <name>FMN</name>
        <dbReference type="ChEBI" id="CHEBI:58210"/>
    </cofactor>
</comment>
<evidence type="ECO:0000256" key="11">
    <source>
        <dbReference type="ARBA" id="ARBA00048802"/>
    </source>
</evidence>
<protein>
    <recommendedName>
        <fullName evidence="12">tRNA-dihydrouridine synthase</fullName>
        <ecNumber evidence="12">1.3.1.-</ecNumber>
    </recommendedName>
</protein>
<dbReference type="SUPFAM" id="SSF51395">
    <property type="entry name" value="FMN-linked oxidoreductases"/>
    <property type="match status" value="1"/>
</dbReference>
<keyword evidence="6 12" id="KW-0819">tRNA processing</keyword>
<feature type="binding site" evidence="14">
    <location>
        <position position="71"/>
    </location>
    <ligand>
        <name>FMN</name>
        <dbReference type="ChEBI" id="CHEBI:58210"/>
    </ligand>
</feature>
<evidence type="ECO:0000256" key="12">
    <source>
        <dbReference type="PIRNR" id="PIRNR006621"/>
    </source>
</evidence>
<dbReference type="InterPro" id="IPR013785">
    <property type="entry name" value="Aldolase_TIM"/>
</dbReference>
<dbReference type="PANTHER" id="PTHR45846">
    <property type="entry name" value="TRNA-DIHYDROURIDINE(47) SYNTHASE [NAD(P)(+)]-LIKE"/>
    <property type="match status" value="1"/>
</dbReference>
<dbReference type="PANTHER" id="PTHR45846:SF1">
    <property type="entry name" value="TRNA-DIHYDROURIDINE(47) SYNTHASE [NAD(P)(+)]-LIKE"/>
    <property type="match status" value="1"/>
</dbReference>
<evidence type="ECO:0000256" key="6">
    <source>
        <dbReference type="ARBA" id="ARBA00022694"/>
    </source>
</evidence>
<keyword evidence="8" id="KW-0694">RNA-binding</keyword>
<proteinExistence type="inferred from homology"/>
<comment type="catalytic activity">
    <reaction evidence="10">
        <text>a 5,6-dihydrouridine in tRNA + NADP(+) = a uridine in tRNA + NADPH + H(+)</text>
        <dbReference type="Rhea" id="RHEA:23624"/>
        <dbReference type="Rhea" id="RHEA-COMP:13339"/>
        <dbReference type="Rhea" id="RHEA-COMP:13887"/>
        <dbReference type="ChEBI" id="CHEBI:15378"/>
        <dbReference type="ChEBI" id="CHEBI:57783"/>
        <dbReference type="ChEBI" id="CHEBI:58349"/>
        <dbReference type="ChEBI" id="CHEBI:65315"/>
        <dbReference type="ChEBI" id="CHEBI:74443"/>
    </reaction>
</comment>
<evidence type="ECO:0000256" key="1">
    <source>
        <dbReference type="ARBA" id="ARBA00001917"/>
    </source>
</evidence>
<keyword evidence="3" id="KW-0820">tRNA-binding</keyword>
<sequence>MFKIGNVKIDNNVCLAPMAGVCNSAFRRIVKEMGCGLIYAEMVSDKAICYDNEKTMDMLYMTEEERPIAQQIFGSDVDSFVKAAKKLEETMHPDIIDINMGCPVPKVAVRAQAGSALLKDPEKIYEIVKAVKKSVNVPVTVKIRSGWDKNSINAVEVAKTCEKAGASAIAVHPRTRSQGYSGKADWNIIKEVKQNVNIPVIGNGDIKTVDDAIKMIKETNCDAIMIGRGVLGNPYLIKQIVTYFKTGEKLSDQTPKEKMQTCLKHFNYLLEIKPEKVAVLEMRTHAAWYLKGLFNATYVKEKLYKLKTKEEFIKTINDYINTL</sequence>
<dbReference type="EMBL" id="DVMT01000015">
    <property type="protein sequence ID" value="HIU39901.1"/>
    <property type="molecule type" value="Genomic_DNA"/>
</dbReference>
<evidence type="ECO:0000313" key="17">
    <source>
        <dbReference type="Proteomes" id="UP000824074"/>
    </source>
</evidence>
<dbReference type="PROSITE" id="PS01136">
    <property type="entry name" value="UPF0034"/>
    <property type="match status" value="1"/>
</dbReference>
<dbReference type="CDD" id="cd02801">
    <property type="entry name" value="DUS_like_FMN"/>
    <property type="match status" value="1"/>
</dbReference>
<dbReference type="Proteomes" id="UP000824074">
    <property type="component" value="Unassembled WGS sequence"/>
</dbReference>
<feature type="domain" description="DUS-like FMN-binding" evidence="15">
    <location>
        <begin position="15"/>
        <end position="316"/>
    </location>
</feature>
<dbReference type="EC" id="1.3.1.-" evidence="12"/>
<comment type="function">
    <text evidence="2 12">Catalyzes the synthesis of 5,6-dihydrouridine (D), a modified base found in the D-loop of most tRNAs, via the reduction of the C5-C6 double bond in target uridines.</text>
</comment>
<comment type="catalytic activity">
    <reaction evidence="11">
        <text>a 5,6-dihydrouridine in tRNA + NAD(+) = a uridine in tRNA + NADH + H(+)</text>
        <dbReference type="Rhea" id="RHEA:54452"/>
        <dbReference type="Rhea" id="RHEA-COMP:13339"/>
        <dbReference type="Rhea" id="RHEA-COMP:13887"/>
        <dbReference type="ChEBI" id="CHEBI:15378"/>
        <dbReference type="ChEBI" id="CHEBI:57540"/>
        <dbReference type="ChEBI" id="CHEBI:57945"/>
        <dbReference type="ChEBI" id="CHEBI:65315"/>
        <dbReference type="ChEBI" id="CHEBI:74443"/>
    </reaction>
</comment>
<reference evidence="16" key="2">
    <citation type="journal article" date="2021" name="PeerJ">
        <title>Extensive microbial diversity within the chicken gut microbiome revealed by metagenomics and culture.</title>
        <authorList>
            <person name="Gilroy R."/>
            <person name="Ravi A."/>
            <person name="Getino M."/>
            <person name="Pursley I."/>
            <person name="Horton D.L."/>
            <person name="Alikhan N.F."/>
            <person name="Baker D."/>
            <person name="Gharbi K."/>
            <person name="Hall N."/>
            <person name="Watson M."/>
            <person name="Adriaenssens E.M."/>
            <person name="Foster-Nyarko E."/>
            <person name="Jarju S."/>
            <person name="Secka A."/>
            <person name="Antonio M."/>
            <person name="Oren A."/>
            <person name="Chaudhuri R.R."/>
            <person name="La Ragione R."/>
            <person name="Hildebrand F."/>
            <person name="Pallen M.J."/>
        </authorList>
    </citation>
    <scope>NUCLEOTIDE SEQUENCE</scope>
    <source>
        <strain evidence="16">CHK193-30670</strain>
    </source>
</reference>
<evidence type="ECO:0000256" key="14">
    <source>
        <dbReference type="PIRSR" id="PIRSR006621-2"/>
    </source>
</evidence>
<keyword evidence="14" id="KW-0547">Nucleotide-binding</keyword>
<gene>
    <name evidence="16" type="primary">dusB</name>
    <name evidence="16" type="ORF">IAB68_01185</name>
</gene>
<dbReference type="GO" id="GO:0017150">
    <property type="term" value="F:tRNA dihydrouridine synthase activity"/>
    <property type="evidence" value="ECO:0007669"/>
    <property type="project" value="InterPro"/>
</dbReference>
<evidence type="ECO:0000259" key="15">
    <source>
        <dbReference type="Pfam" id="PF01207"/>
    </source>
</evidence>
<keyword evidence="9 12" id="KW-0560">Oxidoreductase</keyword>
<dbReference type="NCBIfam" id="TIGR00737">
    <property type="entry name" value="nifR3_yhdG"/>
    <property type="match status" value="1"/>
</dbReference>
<dbReference type="InterPro" id="IPR024036">
    <property type="entry name" value="tRNA-dHydroUridine_Synthase_C"/>
</dbReference>
<keyword evidence="7" id="KW-0521">NADP</keyword>
<dbReference type="InterPro" id="IPR035587">
    <property type="entry name" value="DUS-like_FMN-bd"/>
</dbReference>
<evidence type="ECO:0000256" key="8">
    <source>
        <dbReference type="ARBA" id="ARBA00022884"/>
    </source>
</evidence>
<organism evidence="16 17">
    <name type="scientific">Candidatus Aphodocola excrementigallinarum</name>
    <dbReference type="NCBI Taxonomy" id="2840670"/>
    <lineage>
        <taxon>Bacteria</taxon>
        <taxon>Bacillati</taxon>
        <taxon>Bacillota</taxon>
        <taxon>Bacilli</taxon>
        <taxon>Candidatus Aphodocola</taxon>
    </lineage>
</organism>
<dbReference type="Gene3D" id="1.10.1200.80">
    <property type="entry name" value="Putative flavin oxidoreducatase, domain 2"/>
    <property type="match status" value="1"/>
</dbReference>
<evidence type="ECO:0000256" key="9">
    <source>
        <dbReference type="ARBA" id="ARBA00023002"/>
    </source>
</evidence>
<evidence type="ECO:0000256" key="5">
    <source>
        <dbReference type="ARBA" id="ARBA00022643"/>
    </source>
</evidence>
<evidence type="ECO:0000256" key="3">
    <source>
        <dbReference type="ARBA" id="ARBA00022555"/>
    </source>
</evidence>
<comment type="similarity">
    <text evidence="12">Belongs to the dus family.</text>
</comment>
<feature type="active site" description="Proton donor" evidence="13">
    <location>
        <position position="102"/>
    </location>
</feature>
<dbReference type="GO" id="GO:0000049">
    <property type="term" value="F:tRNA binding"/>
    <property type="evidence" value="ECO:0007669"/>
    <property type="project" value="UniProtKB-KW"/>
</dbReference>
<dbReference type="InterPro" id="IPR018517">
    <property type="entry name" value="tRNA_hU_synthase_CS"/>
</dbReference>
<feature type="binding site" evidence="14">
    <location>
        <begin position="227"/>
        <end position="228"/>
    </location>
    <ligand>
        <name>FMN</name>
        <dbReference type="ChEBI" id="CHEBI:58210"/>
    </ligand>
</feature>
<dbReference type="Gene3D" id="3.20.20.70">
    <property type="entry name" value="Aldolase class I"/>
    <property type="match status" value="1"/>
</dbReference>
<accession>A0A9D1INL3</accession>
<keyword evidence="4 12" id="KW-0285">Flavoprotein</keyword>
<evidence type="ECO:0000256" key="2">
    <source>
        <dbReference type="ARBA" id="ARBA00002790"/>
    </source>
</evidence>
<dbReference type="Pfam" id="PF01207">
    <property type="entry name" value="Dus"/>
    <property type="match status" value="1"/>
</dbReference>
<name>A0A9D1INL3_9FIRM</name>
<feature type="binding site" evidence="14">
    <location>
        <position position="142"/>
    </location>
    <ligand>
        <name>FMN</name>
        <dbReference type="ChEBI" id="CHEBI:58210"/>
    </ligand>
</feature>
<feature type="binding site" evidence="14">
    <location>
        <begin position="17"/>
        <end position="19"/>
    </location>
    <ligand>
        <name>FMN</name>
        <dbReference type="ChEBI" id="CHEBI:58210"/>
    </ligand>
</feature>
<evidence type="ECO:0000313" key="16">
    <source>
        <dbReference type="EMBL" id="HIU39901.1"/>
    </source>
</evidence>
<evidence type="ECO:0000256" key="13">
    <source>
        <dbReference type="PIRSR" id="PIRSR006621-1"/>
    </source>
</evidence>
<dbReference type="InterPro" id="IPR001269">
    <property type="entry name" value="DUS_fam"/>
</dbReference>
<comment type="caution">
    <text evidence="16">The sequence shown here is derived from an EMBL/GenBank/DDBJ whole genome shotgun (WGS) entry which is preliminary data.</text>
</comment>
<reference evidence="16" key="1">
    <citation type="submission" date="2020-10" db="EMBL/GenBank/DDBJ databases">
        <authorList>
            <person name="Gilroy R."/>
        </authorList>
    </citation>
    <scope>NUCLEOTIDE SEQUENCE</scope>
    <source>
        <strain evidence="16">CHK193-30670</strain>
    </source>
</reference>
<evidence type="ECO:0000256" key="7">
    <source>
        <dbReference type="ARBA" id="ARBA00022857"/>
    </source>
</evidence>
<evidence type="ECO:0000256" key="4">
    <source>
        <dbReference type="ARBA" id="ARBA00022630"/>
    </source>
</evidence>
<keyword evidence="5 12" id="KW-0288">FMN</keyword>
<dbReference type="AlphaFoldDB" id="A0A9D1INL3"/>
<evidence type="ECO:0000256" key="10">
    <source>
        <dbReference type="ARBA" id="ARBA00048205"/>
    </source>
</evidence>
<dbReference type="GO" id="GO:0050660">
    <property type="term" value="F:flavin adenine dinucleotide binding"/>
    <property type="evidence" value="ECO:0007669"/>
    <property type="project" value="InterPro"/>
</dbReference>
<dbReference type="PIRSF" id="PIRSF006621">
    <property type="entry name" value="Dus"/>
    <property type="match status" value="1"/>
</dbReference>
<feature type="binding site" evidence="14">
    <location>
        <position position="172"/>
    </location>
    <ligand>
        <name>FMN</name>
        <dbReference type="ChEBI" id="CHEBI:58210"/>
    </ligand>
</feature>